<comment type="similarity">
    <text evidence="1 4">Belongs to the bacterial ribosomal protein bL36 family.</text>
</comment>
<dbReference type="HAMAP" id="MF_00251">
    <property type="entry name" value="Ribosomal_bL36"/>
    <property type="match status" value="1"/>
</dbReference>
<dbReference type="GO" id="GO:0005840">
    <property type="term" value="C:ribosome"/>
    <property type="evidence" value="ECO:0007669"/>
    <property type="project" value="UniProtKB-KW"/>
</dbReference>
<dbReference type="InterPro" id="IPR035977">
    <property type="entry name" value="Ribosomal_bL36_sp"/>
</dbReference>
<dbReference type="PANTHER" id="PTHR18804">
    <property type="entry name" value="RIBOSOMAL PROTEIN"/>
    <property type="match status" value="1"/>
</dbReference>
<dbReference type="InParanoid" id="A0A3N4LFG3"/>
<keyword evidence="2 4" id="KW-0689">Ribosomal protein</keyword>
<name>A0A3N4LFG3_9PEZI</name>
<evidence type="ECO:0000256" key="1">
    <source>
        <dbReference type="ARBA" id="ARBA00007645"/>
    </source>
</evidence>
<dbReference type="InterPro" id="IPR000473">
    <property type="entry name" value="Ribosomal_bL36"/>
</dbReference>
<evidence type="ECO:0000313" key="5">
    <source>
        <dbReference type="EMBL" id="RPB21633.1"/>
    </source>
</evidence>
<evidence type="ECO:0000256" key="4">
    <source>
        <dbReference type="RuleBase" id="RU000570"/>
    </source>
</evidence>
<gene>
    <name evidence="5" type="ORF">L211DRAFT_840541</name>
</gene>
<proteinExistence type="inferred from homology"/>
<evidence type="ECO:0000256" key="2">
    <source>
        <dbReference type="ARBA" id="ARBA00022980"/>
    </source>
</evidence>
<evidence type="ECO:0000256" key="3">
    <source>
        <dbReference type="ARBA" id="ARBA00023274"/>
    </source>
</evidence>
<evidence type="ECO:0000313" key="6">
    <source>
        <dbReference type="Proteomes" id="UP000267821"/>
    </source>
</evidence>
<dbReference type="EMBL" id="ML121558">
    <property type="protein sequence ID" value="RPB21633.1"/>
    <property type="molecule type" value="Genomic_DNA"/>
</dbReference>
<dbReference type="PROSITE" id="PS00828">
    <property type="entry name" value="RIBOSOMAL_L36"/>
    <property type="match status" value="1"/>
</dbReference>
<dbReference type="PANTHER" id="PTHR18804:SF16">
    <property type="entry name" value="RIBOSOMAL PROTEIN"/>
    <property type="match status" value="1"/>
</dbReference>
<dbReference type="GO" id="GO:1990904">
    <property type="term" value="C:ribonucleoprotein complex"/>
    <property type="evidence" value="ECO:0007669"/>
    <property type="project" value="UniProtKB-KW"/>
</dbReference>
<protein>
    <recommendedName>
        <fullName evidence="4">Ribosomal protein</fullName>
    </recommendedName>
</protein>
<dbReference type="InterPro" id="IPR052010">
    <property type="entry name" value="Ribosomal_LSU_bL36"/>
</dbReference>
<dbReference type="AlphaFoldDB" id="A0A3N4LFG3"/>
<keyword evidence="3 4" id="KW-0687">Ribonucleoprotein</keyword>
<dbReference type="GO" id="GO:0003735">
    <property type="term" value="F:structural constituent of ribosome"/>
    <property type="evidence" value="ECO:0007669"/>
    <property type="project" value="InterPro"/>
</dbReference>
<accession>A0A3N4LFG3</accession>
<dbReference type="STRING" id="1051890.A0A3N4LFG3"/>
<dbReference type="OrthoDB" id="10265903at2759"/>
<dbReference type="NCBIfam" id="TIGR01022">
    <property type="entry name" value="rpmJ_bact"/>
    <property type="match status" value="1"/>
</dbReference>
<dbReference type="FunCoup" id="A0A3N4LFG3">
    <property type="interactions" value="199"/>
</dbReference>
<dbReference type="Proteomes" id="UP000267821">
    <property type="component" value="Unassembled WGS sequence"/>
</dbReference>
<dbReference type="Pfam" id="PF00444">
    <property type="entry name" value="Ribosomal_L36"/>
    <property type="match status" value="1"/>
</dbReference>
<reference evidence="5 6" key="1">
    <citation type="journal article" date="2018" name="Nat. Ecol. Evol.">
        <title>Pezizomycetes genomes reveal the molecular basis of ectomycorrhizal truffle lifestyle.</title>
        <authorList>
            <person name="Murat C."/>
            <person name="Payen T."/>
            <person name="Noel B."/>
            <person name="Kuo A."/>
            <person name="Morin E."/>
            <person name="Chen J."/>
            <person name="Kohler A."/>
            <person name="Krizsan K."/>
            <person name="Balestrini R."/>
            <person name="Da Silva C."/>
            <person name="Montanini B."/>
            <person name="Hainaut M."/>
            <person name="Levati E."/>
            <person name="Barry K.W."/>
            <person name="Belfiori B."/>
            <person name="Cichocki N."/>
            <person name="Clum A."/>
            <person name="Dockter R.B."/>
            <person name="Fauchery L."/>
            <person name="Guy J."/>
            <person name="Iotti M."/>
            <person name="Le Tacon F."/>
            <person name="Lindquist E.A."/>
            <person name="Lipzen A."/>
            <person name="Malagnac F."/>
            <person name="Mello A."/>
            <person name="Molinier V."/>
            <person name="Miyauchi S."/>
            <person name="Poulain J."/>
            <person name="Riccioni C."/>
            <person name="Rubini A."/>
            <person name="Sitrit Y."/>
            <person name="Splivallo R."/>
            <person name="Traeger S."/>
            <person name="Wang M."/>
            <person name="Zifcakova L."/>
            <person name="Wipf D."/>
            <person name="Zambonelli A."/>
            <person name="Paolocci F."/>
            <person name="Nowrousian M."/>
            <person name="Ottonello S."/>
            <person name="Baldrian P."/>
            <person name="Spatafora J.W."/>
            <person name="Henrissat B."/>
            <person name="Nagy L.G."/>
            <person name="Aury J.M."/>
            <person name="Wincker P."/>
            <person name="Grigoriev I.V."/>
            <person name="Bonfante P."/>
            <person name="Martin F.M."/>
        </authorList>
    </citation>
    <scope>NUCLEOTIDE SEQUENCE [LARGE SCALE GENOMIC DNA]</scope>
    <source>
        <strain evidence="5 6">ATCC MYA-4762</strain>
    </source>
</reference>
<keyword evidence="6" id="KW-1185">Reference proteome</keyword>
<dbReference type="GO" id="GO:0006412">
    <property type="term" value="P:translation"/>
    <property type="evidence" value="ECO:0007669"/>
    <property type="project" value="InterPro"/>
</dbReference>
<organism evidence="5 6">
    <name type="scientific">Terfezia boudieri ATCC MYA-4762</name>
    <dbReference type="NCBI Taxonomy" id="1051890"/>
    <lineage>
        <taxon>Eukaryota</taxon>
        <taxon>Fungi</taxon>
        <taxon>Dikarya</taxon>
        <taxon>Ascomycota</taxon>
        <taxon>Pezizomycotina</taxon>
        <taxon>Pezizomycetes</taxon>
        <taxon>Pezizales</taxon>
        <taxon>Pezizaceae</taxon>
        <taxon>Terfezia</taxon>
    </lineage>
</organism>
<dbReference type="SUPFAM" id="SSF57840">
    <property type="entry name" value="Ribosomal protein L36"/>
    <property type="match status" value="1"/>
</dbReference>
<sequence>MSWRRGVRAAKKEKVAITWYCAYLRPVVLTTFDPTLQPLPLTASHTAPTDTVASRRAMVLSVARALLGVSMPVLSRFSASQFSTINRIITPFSIIRPALTATTSASLQLTTQVRGMKVRSSVKKLCDGCKSVRRKGYVYIICSKNQKHKQRQG</sequence>